<proteinExistence type="predicted"/>
<feature type="compositionally biased region" description="Basic and acidic residues" evidence="1">
    <location>
        <begin position="113"/>
        <end position="124"/>
    </location>
</feature>
<dbReference type="EMBL" id="JAQQWK010000003">
    <property type="protein sequence ID" value="KAK8045584.1"/>
    <property type="molecule type" value="Genomic_DNA"/>
</dbReference>
<keyword evidence="2" id="KW-0472">Membrane</keyword>
<feature type="region of interest" description="Disordered" evidence="1">
    <location>
        <begin position="1"/>
        <end position="124"/>
    </location>
</feature>
<feature type="transmembrane region" description="Helical" evidence="2">
    <location>
        <begin position="348"/>
        <end position="368"/>
    </location>
</feature>
<feature type="compositionally biased region" description="Acidic residues" evidence="1">
    <location>
        <begin position="43"/>
        <end position="54"/>
    </location>
</feature>
<organism evidence="3 4">
    <name type="scientific">Apiospora rasikravindrae</name>
    <dbReference type="NCBI Taxonomy" id="990691"/>
    <lineage>
        <taxon>Eukaryota</taxon>
        <taxon>Fungi</taxon>
        <taxon>Dikarya</taxon>
        <taxon>Ascomycota</taxon>
        <taxon>Pezizomycotina</taxon>
        <taxon>Sordariomycetes</taxon>
        <taxon>Xylariomycetidae</taxon>
        <taxon>Amphisphaeriales</taxon>
        <taxon>Apiosporaceae</taxon>
        <taxon>Apiospora</taxon>
    </lineage>
</organism>
<evidence type="ECO:0000313" key="4">
    <source>
        <dbReference type="Proteomes" id="UP001444661"/>
    </source>
</evidence>
<keyword evidence="2" id="KW-0812">Transmembrane</keyword>
<evidence type="ECO:0000313" key="3">
    <source>
        <dbReference type="EMBL" id="KAK8045584.1"/>
    </source>
</evidence>
<feature type="compositionally biased region" description="Acidic residues" evidence="1">
    <location>
        <begin position="22"/>
        <end position="35"/>
    </location>
</feature>
<reference evidence="3 4" key="1">
    <citation type="submission" date="2023-01" db="EMBL/GenBank/DDBJ databases">
        <title>Analysis of 21 Apiospora genomes using comparative genomics revels a genus with tremendous synthesis potential of carbohydrate active enzymes and secondary metabolites.</title>
        <authorList>
            <person name="Sorensen T."/>
        </authorList>
    </citation>
    <scope>NUCLEOTIDE SEQUENCE [LARGE SCALE GENOMIC DNA]</scope>
    <source>
        <strain evidence="3 4">CBS 33761</strain>
    </source>
</reference>
<feature type="compositionally biased region" description="Pro residues" evidence="1">
    <location>
        <begin position="203"/>
        <end position="217"/>
    </location>
</feature>
<evidence type="ECO:0000256" key="1">
    <source>
        <dbReference type="SAM" id="MobiDB-lite"/>
    </source>
</evidence>
<evidence type="ECO:0000256" key="2">
    <source>
        <dbReference type="SAM" id="Phobius"/>
    </source>
</evidence>
<keyword evidence="4" id="KW-1185">Reference proteome</keyword>
<feature type="compositionally biased region" description="Acidic residues" evidence="1">
    <location>
        <begin position="103"/>
        <end position="112"/>
    </location>
</feature>
<comment type="caution">
    <text evidence="3">The sequence shown here is derived from an EMBL/GenBank/DDBJ whole genome shotgun (WGS) entry which is preliminary data.</text>
</comment>
<keyword evidence="2" id="KW-1133">Transmembrane helix</keyword>
<gene>
    <name evidence="3" type="ORF">PG993_005608</name>
</gene>
<accession>A0ABR1TG41</accession>
<protein>
    <submittedName>
        <fullName evidence="3">Uncharacterized protein</fullName>
    </submittedName>
</protein>
<sequence length="375" mass="42508">MIRVLRDMMASRGPNPNNNSESSEDSYPDMTEESFEFLSTEDASSESDYLEEEVATPSSSSVCDEEEEEEELPVEDAEERVPVLDEPTLGSIPSGPDYSTDPWDQEQEQEQEQEQKEEKEKDNGYRVVAAGGAFYDEFRGPYKIRLAFKPDPNASSFSSSELPNSGWWAEIFIKCDSVPELMKQGLHWTAEKVVPEQGRMVFNPPPRRPQVVPPIPGPAGGRQPRARGPKTRHYYLQSLPDQPRWRANLQCHSARPAVLSRFRPGALTRDGNLASALAYATDGALVYAWFRRSPREAFNALYDDMPMKGWWPWPKAKAVPMPMPMHRADKEKREDLAATLDRIFKKTAILLVALVLFEMTTVIAYDLWLANADLF</sequence>
<feature type="compositionally biased region" description="Acidic residues" evidence="1">
    <location>
        <begin position="63"/>
        <end position="78"/>
    </location>
</feature>
<name>A0ABR1TG41_9PEZI</name>
<dbReference type="Proteomes" id="UP001444661">
    <property type="component" value="Unassembled WGS sequence"/>
</dbReference>
<feature type="region of interest" description="Disordered" evidence="1">
    <location>
        <begin position="201"/>
        <end position="228"/>
    </location>
</feature>